<dbReference type="Gene3D" id="3.10.20.90">
    <property type="entry name" value="Phosphatidylinositol 3-kinase Catalytic Subunit, Chain A, domain 1"/>
    <property type="match status" value="1"/>
</dbReference>
<dbReference type="EMBL" id="CAXITT010000517">
    <property type="protein sequence ID" value="CAL1542961.1"/>
    <property type="molecule type" value="Genomic_DNA"/>
</dbReference>
<dbReference type="AlphaFoldDB" id="A0AAV2I831"/>
<evidence type="ECO:0000256" key="1">
    <source>
        <dbReference type="SAM" id="MobiDB-lite"/>
    </source>
</evidence>
<dbReference type="Pfam" id="PF00240">
    <property type="entry name" value="ubiquitin"/>
    <property type="match status" value="1"/>
</dbReference>
<protein>
    <recommendedName>
        <fullName evidence="2">Ubiquitin-like domain-containing protein</fullName>
    </recommendedName>
</protein>
<feature type="region of interest" description="Disordered" evidence="1">
    <location>
        <begin position="1"/>
        <end position="84"/>
    </location>
</feature>
<dbReference type="InterPro" id="IPR029071">
    <property type="entry name" value="Ubiquitin-like_domsf"/>
</dbReference>
<dbReference type="InterPro" id="IPR050158">
    <property type="entry name" value="Ubiquitin_ubiquitin-like"/>
</dbReference>
<feature type="domain" description="Ubiquitin-like" evidence="2">
    <location>
        <begin position="144"/>
        <end position="221"/>
    </location>
</feature>
<name>A0AAV2I831_LYMST</name>
<sequence>MSQTHLNHVNGTPNETNRHSSVPNGRPMHPEADSGNGLTITASLSESPRFMRRNLPADPNASVTRSLKPGDPPTTHSVLKQGNGELKVVETPPVTHVSMLQGSVNRQADLLGTITIGEAHDPHGGGVPFIPQHHDRPNPQPCTFQIFVNSFKNSRTYTFDVQKDYSVQRLMDMIFDKLDIPQDQQKLTFGCKNLLETTKTLGDYGIEELSTVFLTLRLRGG</sequence>
<keyword evidence="4" id="KW-1185">Reference proteome</keyword>
<organism evidence="3 4">
    <name type="scientific">Lymnaea stagnalis</name>
    <name type="common">Great pond snail</name>
    <name type="synonym">Helix stagnalis</name>
    <dbReference type="NCBI Taxonomy" id="6523"/>
    <lineage>
        <taxon>Eukaryota</taxon>
        <taxon>Metazoa</taxon>
        <taxon>Spiralia</taxon>
        <taxon>Lophotrochozoa</taxon>
        <taxon>Mollusca</taxon>
        <taxon>Gastropoda</taxon>
        <taxon>Heterobranchia</taxon>
        <taxon>Euthyneura</taxon>
        <taxon>Panpulmonata</taxon>
        <taxon>Hygrophila</taxon>
        <taxon>Lymnaeoidea</taxon>
        <taxon>Lymnaeidae</taxon>
        <taxon>Lymnaea</taxon>
    </lineage>
</organism>
<comment type="caution">
    <text evidence="3">The sequence shown here is derived from an EMBL/GenBank/DDBJ whole genome shotgun (WGS) entry which is preliminary data.</text>
</comment>
<dbReference type="InterPro" id="IPR000626">
    <property type="entry name" value="Ubiquitin-like_dom"/>
</dbReference>
<feature type="compositionally biased region" description="Polar residues" evidence="1">
    <location>
        <begin position="36"/>
        <end position="46"/>
    </location>
</feature>
<gene>
    <name evidence="3" type="ORF">GSLYS_00016495001</name>
</gene>
<evidence type="ECO:0000313" key="3">
    <source>
        <dbReference type="EMBL" id="CAL1542961.1"/>
    </source>
</evidence>
<dbReference type="SUPFAM" id="SSF54236">
    <property type="entry name" value="Ubiquitin-like"/>
    <property type="match status" value="1"/>
</dbReference>
<dbReference type="PROSITE" id="PS50053">
    <property type="entry name" value="UBIQUITIN_2"/>
    <property type="match status" value="1"/>
</dbReference>
<dbReference type="Proteomes" id="UP001497497">
    <property type="component" value="Unassembled WGS sequence"/>
</dbReference>
<reference evidence="3 4" key="1">
    <citation type="submission" date="2024-04" db="EMBL/GenBank/DDBJ databases">
        <authorList>
            <consortium name="Genoscope - CEA"/>
            <person name="William W."/>
        </authorList>
    </citation>
    <scope>NUCLEOTIDE SEQUENCE [LARGE SCALE GENOMIC DNA]</scope>
</reference>
<dbReference type="SMART" id="SM00213">
    <property type="entry name" value="UBQ"/>
    <property type="match status" value="1"/>
</dbReference>
<proteinExistence type="predicted"/>
<accession>A0AAV2I831</accession>
<evidence type="ECO:0000313" key="4">
    <source>
        <dbReference type="Proteomes" id="UP001497497"/>
    </source>
</evidence>
<feature type="compositionally biased region" description="Polar residues" evidence="1">
    <location>
        <begin position="1"/>
        <end position="23"/>
    </location>
</feature>
<evidence type="ECO:0000259" key="2">
    <source>
        <dbReference type="PROSITE" id="PS50053"/>
    </source>
</evidence>
<dbReference type="PANTHER" id="PTHR10666">
    <property type="entry name" value="UBIQUITIN"/>
    <property type="match status" value="1"/>
</dbReference>